<dbReference type="Gene3D" id="2.40.50.140">
    <property type="entry name" value="Nucleic acid-binding proteins"/>
    <property type="match status" value="1"/>
</dbReference>
<keyword evidence="1" id="KW-0479">Metal-binding</keyword>
<comment type="caution">
    <text evidence="9">The sequence shown here is derived from an EMBL/GenBank/DDBJ whole genome shotgun (WGS) entry which is preliminary data.</text>
</comment>
<evidence type="ECO:0000313" key="9">
    <source>
        <dbReference type="EMBL" id="MCP3427902.1"/>
    </source>
</evidence>
<dbReference type="Pfam" id="PF05958">
    <property type="entry name" value="tRNA_U5-meth_tr"/>
    <property type="match status" value="1"/>
</dbReference>
<dbReference type="SUPFAM" id="SSF53335">
    <property type="entry name" value="S-adenosyl-L-methionine-dependent methyltransferases"/>
    <property type="match status" value="1"/>
</dbReference>
<accession>A0AA41WWN4</accession>
<keyword evidence="1" id="KW-0408">Iron</keyword>
<name>A0AA41WWN4_9ALTE</name>
<proteinExistence type="inferred from homology"/>
<protein>
    <submittedName>
        <fullName evidence="9">Methyltransferase domain-containing protein</fullName>
    </submittedName>
</protein>
<feature type="compositionally biased region" description="Basic residues" evidence="8">
    <location>
        <begin position="1"/>
        <end position="16"/>
    </location>
</feature>
<dbReference type="Gene3D" id="3.40.50.150">
    <property type="entry name" value="Vaccinia Virus protein VP39"/>
    <property type="match status" value="1"/>
</dbReference>
<reference evidence="9" key="1">
    <citation type="submission" date="2022-07" db="EMBL/GenBank/DDBJ databases">
        <title>Characterization of the Novel Bacterium Alteromonas immobilis LMIT006 and Alteromonas gregis LMIT007.</title>
        <authorList>
            <person name="Lin X."/>
        </authorList>
    </citation>
    <scope>NUCLEOTIDE SEQUENCE</scope>
    <source>
        <strain evidence="9">LMIT007</strain>
    </source>
</reference>
<dbReference type="PROSITE" id="PS01230">
    <property type="entry name" value="TRMA_1"/>
    <property type="match status" value="1"/>
</dbReference>
<organism evidence="9 10">
    <name type="scientific">Opacimonas viscosa</name>
    <dbReference type="NCBI Taxonomy" id="2961944"/>
    <lineage>
        <taxon>Bacteria</taxon>
        <taxon>Pseudomonadati</taxon>
        <taxon>Pseudomonadota</taxon>
        <taxon>Gammaproteobacteria</taxon>
        <taxon>Alteromonadales</taxon>
        <taxon>Alteromonadaceae</taxon>
        <taxon>Opacimonas</taxon>
    </lineage>
</organism>
<dbReference type="GO" id="GO:0051539">
    <property type="term" value="F:4 iron, 4 sulfur cluster binding"/>
    <property type="evidence" value="ECO:0007669"/>
    <property type="project" value="UniProtKB-KW"/>
</dbReference>
<keyword evidence="1" id="KW-0004">4Fe-4S</keyword>
<dbReference type="InterPro" id="IPR010280">
    <property type="entry name" value="U5_MeTrfase_fam"/>
</dbReference>
<evidence type="ECO:0000313" key="10">
    <source>
        <dbReference type="Proteomes" id="UP001165413"/>
    </source>
</evidence>
<feature type="binding site" evidence="6">
    <location>
        <position position="428"/>
    </location>
    <ligand>
        <name>S-adenosyl-L-methionine</name>
        <dbReference type="ChEBI" id="CHEBI:59789"/>
    </ligand>
</feature>
<evidence type="ECO:0000256" key="4">
    <source>
        <dbReference type="ARBA" id="ARBA00022691"/>
    </source>
</evidence>
<dbReference type="GO" id="GO:0070041">
    <property type="term" value="F:rRNA (uridine-C5-)-methyltransferase activity"/>
    <property type="evidence" value="ECO:0007669"/>
    <property type="project" value="TreeGrafter"/>
</dbReference>
<dbReference type="CDD" id="cd02440">
    <property type="entry name" value="AdoMet_MTases"/>
    <property type="match status" value="1"/>
</dbReference>
<keyword evidence="5" id="KW-0411">Iron-sulfur</keyword>
<evidence type="ECO:0000256" key="8">
    <source>
        <dbReference type="SAM" id="MobiDB-lite"/>
    </source>
</evidence>
<dbReference type="AlphaFoldDB" id="A0AA41WWN4"/>
<keyword evidence="2 6" id="KW-0489">Methyltransferase</keyword>
<dbReference type="RefSeq" id="WP_254098723.1">
    <property type="nucleotide sequence ID" value="NZ_JANATA010000003.1"/>
</dbReference>
<comment type="similarity">
    <text evidence="6">Belongs to the class I-like SAM-binding methyltransferase superfamily. RNA M5U methyltransferase family.</text>
</comment>
<evidence type="ECO:0000256" key="3">
    <source>
        <dbReference type="ARBA" id="ARBA00022679"/>
    </source>
</evidence>
<feature type="active site" evidence="7">
    <location>
        <position position="454"/>
    </location>
</feature>
<feature type="binding site" evidence="6">
    <location>
        <position position="330"/>
    </location>
    <ligand>
        <name>S-adenosyl-L-methionine</name>
        <dbReference type="ChEBI" id="CHEBI:59789"/>
    </ligand>
</feature>
<feature type="binding site" evidence="6">
    <location>
        <position position="380"/>
    </location>
    <ligand>
        <name>S-adenosyl-L-methionine</name>
        <dbReference type="ChEBI" id="CHEBI:59789"/>
    </ligand>
</feature>
<dbReference type="InterPro" id="IPR012340">
    <property type="entry name" value="NA-bd_OB-fold"/>
</dbReference>
<dbReference type="GO" id="GO:0070475">
    <property type="term" value="P:rRNA base methylation"/>
    <property type="evidence" value="ECO:0007669"/>
    <property type="project" value="TreeGrafter"/>
</dbReference>
<dbReference type="Proteomes" id="UP001165413">
    <property type="component" value="Unassembled WGS sequence"/>
</dbReference>
<evidence type="ECO:0000256" key="2">
    <source>
        <dbReference type="ARBA" id="ARBA00022603"/>
    </source>
</evidence>
<feature type="region of interest" description="Disordered" evidence="8">
    <location>
        <begin position="1"/>
        <end position="20"/>
    </location>
</feature>
<feature type="binding site" evidence="6">
    <location>
        <position position="359"/>
    </location>
    <ligand>
        <name>S-adenosyl-L-methionine</name>
        <dbReference type="ChEBI" id="CHEBI:59789"/>
    </ligand>
</feature>
<dbReference type="PANTHER" id="PTHR11061">
    <property type="entry name" value="RNA M5U METHYLTRANSFERASE"/>
    <property type="match status" value="1"/>
</dbReference>
<evidence type="ECO:0000256" key="1">
    <source>
        <dbReference type="ARBA" id="ARBA00022485"/>
    </source>
</evidence>
<dbReference type="InterPro" id="IPR030390">
    <property type="entry name" value="MeTrfase_TrmA_AS"/>
</dbReference>
<sequence>MAQIFKPKKNTKRKAHTPTQVSSSFTAMTLHSQAIDRDHEPVVIANGALPGETCQVNITQKRKNVWLGDVSKVLEPATIRKVPDCPHALGHFAAQTPRCGGCQFAYVDAEAGLALKQDTLSQALTREYGISKEVWTPPVASPEAYRRKVRLAIDARNANAPKIGFRQAQSKAVVPIDHCRVVIPELQDALSLLTQQTWTWLNKVGHIELLHVREGIVVVFHAAKPLPLQAFKEMSYWRTQLREKLANPSSMRLSTSQQSTAGTTSEEAVEDSIHFVINRKALDVSNAAITWLSSQNYGVLEQSSQCVTPAFTLSSANDLAIPVQVDDFMQVNSVVNTHMVSAAITALALAAEDRVLDLFCGSGNFTLPIASTGVSVLGVEGVASMVDQANAAALSQGLTNASFIHADLTELNVIPAIQSLAPNKLLLDPARQGAHTILANMDLSAIERIVYVSCQPQTWLTDIGVLLDSGFVLKQAYCMDMFRETTHTELFSVLVKSA</sequence>
<evidence type="ECO:0000256" key="7">
    <source>
        <dbReference type="PROSITE-ProRule" id="PRU10015"/>
    </source>
</evidence>
<dbReference type="PANTHER" id="PTHR11061:SF49">
    <property type="entry name" value="23S RRNA (URACIL(1939)-C(5))-METHYLTRANSFERASE RLMD"/>
    <property type="match status" value="1"/>
</dbReference>
<dbReference type="PROSITE" id="PS51687">
    <property type="entry name" value="SAM_MT_RNA_M5U"/>
    <property type="match status" value="1"/>
</dbReference>
<dbReference type="Gene3D" id="2.40.50.1070">
    <property type="match status" value="1"/>
</dbReference>
<keyword evidence="3 6" id="KW-0808">Transferase</keyword>
<gene>
    <name evidence="9" type="ORF">NLF92_02960</name>
</gene>
<keyword evidence="4 6" id="KW-0949">S-adenosyl-L-methionine</keyword>
<evidence type="ECO:0000256" key="6">
    <source>
        <dbReference type="PROSITE-ProRule" id="PRU01024"/>
    </source>
</evidence>
<keyword evidence="10" id="KW-1185">Reference proteome</keyword>
<evidence type="ECO:0000256" key="5">
    <source>
        <dbReference type="ARBA" id="ARBA00023014"/>
    </source>
</evidence>
<dbReference type="EMBL" id="JANATA010000003">
    <property type="protein sequence ID" value="MCP3427902.1"/>
    <property type="molecule type" value="Genomic_DNA"/>
</dbReference>
<dbReference type="InterPro" id="IPR029063">
    <property type="entry name" value="SAM-dependent_MTases_sf"/>
</dbReference>
<feature type="active site" description="Nucleophile" evidence="6">
    <location>
        <position position="454"/>
    </location>
</feature>